<dbReference type="PANTHER" id="PTHR43833">
    <property type="entry name" value="POTASSIUM CHANNEL PROTEIN 2-RELATED-RELATED"/>
    <property type="match status" value="1"/>
</dbReference>
<evidence type="ECO:0000313" key="4">
    <source>
        <dbReference type="EMBL" id="MFD1585710.1"/>
    </source>
</evidence>
<keyword evidence="2" id="KW-1133">Transmembrane helix</keyword>
<dbReference type="AlphaFoldDB" id="A0ABD6C6Q7"/>
<dbReference type="Gene3D" id="1.10.287.70">
    <property type="match status" value="1"/>
</dbReference>
<protein>
    <submittedName>
        <fullName evidence="4">NAD-binding protein</fullName>
    </submittedName>
</protein>
<evidence type="ECO:0000256" key="1">
    <source>
        <dbReference type="ARBA" id="ARBA00004651"/>
    </source>
</evidence>
<dbReference type="GO" id="GO:0005886">
    <property type="term" value="C:plasma membrane"/>
    <property type="evidence" value="ECO:0007669"/>
    <property type="project" value="UniProtKB-SubCell"/>
</dbReference>
<feature type="transmembrane region" description="Helical" evidence="2">
    <location>
        <begin position="12"/>
        <end position="33"/>
    </location>
</feature>
<feature type="transmembrane region" description="Helical" evidence="2">
    <location>
        <begin position="77"/>
        <end position="95"/>
    </location>
</feature>
<proteinExistence type="predicted"/>
<dbReference type="InterPro" id="IPR013099">
    <property type="entry name" value="K_chnl_dom"/>
</dbReference>
<feature type="transmembrane region" description="Helical" evidence="2">
    <location>
        <begin position="192"/>
        <end position="213"/>
    </location>
</feature>
<dbReference type="InterPro" id="IPR050721">
    <property type="entry name" value="Trk_Ktr_HKT_K-transport"/>
</dbReference>
<keyword evidence="2" id="KW-0472">Membrane</keyword>
<dbReference type="SUPFAM" id="SSF51735">
    <property type="entry name" value="NAD(P)-binding Rossmann-fold domains"/>
    <property type="match status" value="1"/>
</dbReference>
<feature type="transmembrane region" description="Helical" evidence="2">
    <location>
        <begin position="45"/>
        <end position="65"/>
    </location>
</feature>
<dbReference type="RefSeq" id="WP_247377266.1">
    <property type="nucleotide sequence ID" value="NZ_JALLGV010000003.1"/>
</dbReference>
<comment type="subcellular location">
    <subcellularLocation>
        <location evidence="1">Cell membrane</location>
        <topology evidence="1">Multi-pass membrane protein</topology>
    </subcellularLocation>
</comment>
<gene>
    <name evidence="4" type="ORF">ACFR9U_01845</name>
</gene>
<dbReference type="SUPFAM" id="SSF81324">
    <property type="entry name" value="Voltage-gated potassium channels"/>
    <property type="match status" value="1"/>
</dbReference>
<dbReference type="Gene3D" id="3.40.50.720">
    <property type="entry name" value="NAD(P)-binding Rossmann-like Domain"/>
    <property type="match status" value="1"/>
</dbReference>
<evidence type="ECO:0000256" key="2">
    <source>
        <dbReference type="SAM" id="Phobius"/>
    </source>
</evidence>
<comment type="caution">
    <text evidence="4">The sequence shown here is derived from an EMBL/GenBank/DDBJ whole genome shotgun (WGS) entry which is preliminary data.</text>
</comment>
<dbReference type="PROSITE" id="PS51201">
    <property type="entry name" value="RCK_N"/>
    <property type="match status" value="1"/>
</dbReference>
<dbReference type="PANTHER" id="PTHR43833:SF9">
    <property type="entry name" value="POTASSIUM CHANNEL PROTEIN YUGO-RELATED"/>
    <property type="match status" value="1"/>
</dbReference>
<dbReference type="Pfam" id="PF07885">
    <property type="entry name" value="Ion_trans_2"/>
    <property type="match status" value="1"/>
</dbReference>
<feature type="transmembrane region" description="Helical" evidence="2">
    <location>
        <begin position="101"/>
        <end position="119"/>
    </location>
</feature>
<dbReference type="InterPro" id="IPR036291">
    <property type="entry name" value="NAD(P)-bd_dom_sf"/>
</dbReference>
<name>A0ABD6C6Q7_9EURY</name>
<evidence type="ECO:0000313" key="5">
    <source>
        <dbReference type="Proteomes" id="UP001597119"/>
    </source>
</evidence>
<feature type="transmembrane region" description="Helical" evidence="2">
    <location>
        <begin position="131"/>
        <end position="153"/>
    </location>
</feature>
<dbReference type="EMBL" id="JBHUDJ010000001">
    <property type="protein sequence ID" value="MFD1585710.1"/>
    <property type="molecule type" value="Genomic_DNA"/>
</dbReference>
<sequence>MAPRGTLLRTRAAVVTTTIVALLSFGTGILKIGATDVQGPLAPHVPTAVAQTAGFTGALTGFLMLGSALGLRRGLRVAWYSTVLLLPMTALQGLAQSNVASYPLVVLSLLSLPAVLINYRRFDRHLDLSTAQLAAGAALAGTLVYGTVGAYALRAEFDGVNTLTDAIYYTIVTASTVGYGDVVPSLSARARLFSMSVVLLGTVSFALALGSLLGPAIEARLAHALGTMTDRQLELLEDHVVVLGYGDLTEPIIEELQGATPFVVVTTDTAAAADLRNRDVDVLTADPSDEDPLHQVGIADARAVVAATNNDADDALAILTAKSLNADIRIVAAATERENVDKLRRAGADAVISPALIGGHLLVESALGDADVESLADRLLEE</sequence>
<organism evidence="4 5">
    <name type="scientific">Halorientalis brevis</name>
    <dbReference type="NCBI Taxonomy" id="1126241"/>
    <lineage>
        <taxon>Archaea</taxon>
        <taxon>Methanobacteriati</taxon>
        <taxon>Methanobacteriota</taxon>
        <taxon>Stenosarchaea group</taxon>
        <taxon>Halobacteria</taxon>
        <taxon>Halobacteriales</taxon>
        <taxon>Haloarculaceae</taxon>
        <taxon>Halorientalis</taxon>
    </lineage>
</organism>
<accession>A0ABD6C6Q7</accession>
<keyword evidence="2" id="KW-0812">Transmembrane</keyword>
<dbReference type="Proteomes" id="UP001597119">
    <property type="component" value="Unassembled WGS sequence"/>
</dbReference>
<evidence type="ECO:0000259" key="3">
    <source>
        <dbReference type="PROSITE" id="PS51201"/>
    </source>
</evidence>
<keyword evidence="5" id="KW-1185">Reference proteome</keyword>
<dbReference type="Pfam" id="PF02254">
    <property type="entry name" value="TrkA_N"/>
    <property type="match status" value="1"/>
</dbReference>
<dbReference type="InterPro" id="IPR003148">
    <property type="entry name" value="RCK_N"/>
</dbReference>
<feature type="domain" description="RCK N-terminal" evidence="3">
    <location>
        <begin position="237"/>
        <end position="352"/>
    </location>
</feature>
<reference evidence="4 5" key="1">
    <citation type="journal article" date="2019" name="Int. J. Syst. Evol. Microbiol.">
        <title>The Global Catalogue of Microorganisms (GCM) 10K type strain sequencing project: providing services to taxonomists for standard genome sequencing and annotation.</title>
        <authorList>
            <consortium name="The Broad Institute Genomics Platform"/>
            <consortium name="The Broad Institute Genome Sequencing Center for Infectious Disease"/>
            <person name="Wu L."/>
            <person name="Ma J."/>
        </authorList>
    </citation>
    <scope>NUCLEOTIDE SEQUENCE [LARGE SCALE GENOMIC DNA]</scope>
    <source>
        <strain evidence="4 5">CGMCC 1.12125</strain>
    </source>
</reference>